<gene>
    <name evidence="1" type="ORF">MTBBW1_20007</name>
</gene>
<dbReference type="STRING" id="1246637.MTBBW1_20007"/>
<dbReference type="EMBL" id="FWEV01000112">
    <property type="protein sequence ID" value="SLM29810.1"/>
    <property type="molecule type" value="Genomic_DNA"/>
</dbReference>
<organism evidence="1 2">
    <name type="scientific">Desulfamplus magnetovallimortis</name>
    <dbReference type="NCBI Taxonomy" id="1246637"/>
    <lineage>
        <taxon>Bacteria</taxon>
        <taxon>Pseudomonadati</taxon>
        <taxon>Thermodesulfobacteriota</taxon>
        <taxon>Desulfobacteria</taxon>
        <taxon>Desulfobacterales</taxon>
        <taxon>Desulfobacteraceae</taxon>
        <taxon>Desulfamplus</taxon>
    </lineage>
</organism>
<evidence type="ECO:0000313" key="2">
    <source>
        <dbReference type="Proteomes" id="UP000191931"/>
    </source>
</evidence>
<proteinExistence type="predicted"/>
<evidence type="ECO:0000313" key="1">
    <source>
        <dbReference type="EMBL" id="SLM29810.1"/>
    </source>
</evidence>
<protein>
    <submittedName>
        <fullName evidence="1">Uncharacterized protein</fullName>
    </submittedName>
</protein>
<dbReference type="AlphaFoldDB" id="A0A1W1HBF3"/>
<name>A0A1W1HBF3_9BACT</name>
<reference evidence="1 2" key="1">
    <citation type="submission" date="2017-03" db="EMBL/GenBank/DDBJ databases">
        <authorList>
            <person name="Afonso C.L."/>
            <person name="Miller P.J."/>
            <person name="Scott M.A."/>
            <person name="Spackman E."/>
            <person name="Goraichik I."/>
            <person name="Dimitrov K.M."/>
            <person name="Suarez D.L."/>
            <person name="Swayne D.E."/>
        </authorList>
    </citation>
    <scope>NUCLEOTIDE SEQUENCE [LARGE SCALE GENOMIC DNA]</scope>
    <source>
        <strain evidence="1">PRJEB14757</strain>
    </source>
</reference>
<dbReference type="Proteomes" id="UP000191931">
    <property type="component" value="Unassembled WGS sequence"/>
</dbReference>
<sequence length="93" mass="10591">MVSLKIVIFFHGYGHFSSSRKRSWPAFSHPRIWKFVSISTVNKRTWVLSYQVIISNYSSSVITPLDGDHKVASLYSLQAGKNRLDSGAKILYL</sequence>
<keyword evidence="2" id="KW-1185">Reference proteome</keyword>
<accession>A0A1W1HBF3</accession>